<dbReference type="Proteomes" id="UP001295469">
    <property type="component" value="Chromosome A02"/>
</dbReference>
<dbReference type="AlphaFoldDB" id="A0A816XBQ1"/>
<keyword evidence="1" id="KW-0732">Signal</keyword>
<gene>
    <name evidence="2" type="ORF">DARMORV10_A02P42190.1</name>
</gene>
<sequence length="81" mass="8973">MKTMELFSLSSILLLLVLSFTSPILSISDQPLLISSVVPDGEESCPYTVIVTTSCFSLICQGIRSHSLWVTLTATRWSHRD</sequence>
<accession>A0A816XBQ1</accession>
<evidence type="ECO:0000256" key="1">
    <source>
        <dbReference type="SAM" id="SignalP"/>
    </source>
</evidence>
<feature type="signal peptide" evidence="1">
    <location>
        <begin position="1"/>
        <end position="26"/>
    </location>
</feature>
<name>A0A816XBQ1_BRANA</name>
<feature type="chain" id="PRO_5032658964" evidence="1">
    <location>
        <begin position="27"/>
        <end position="81"/>
    </location>
</feature>
<protein>
    <submittedName>
        <fullName evidence="2">(rape) hypothetical protein</fullName>
    </submittedName>
</protein>
<evidence type="ECO:0000313" key="2">
    <source>
        <dbReference type="EMBL" id="CAF2145038.1"/>
    </source>
</evidence>
<reference evidence="2" key="1">
    <citation type="submission" date="2021-01" db="EMBL/GenBank/DDBJ databases">
        <authorList>
            <consortium name="Genoscope - CEA"/>
            <person name="William W."/>
        </authorList>
    </citation>
    <scope>NUCLEOTIDE SEQUENCE</scope>
</reference>
<proteinExistence type="predicted"/>
<dbReference type="EMBL" id="HG994356">
    <property type="protein sequence ID" value="CAF2145038.1"/>
    <property type="molecule type" value="Genomic_DNA"/>
</dbReference>
<organism evidence="2">
    <name type="scientific">Brassica napus</name>
    <name type="common">Rape</name>
    <dbReference type="NCBI Taxonomy" id="3708"/>
    <lineage>
        <taxon>Eukaryota</taxon>
        <taxon>Viridiplantae</taxon>
        <taxon>Streptophyta</taxon>
        <taxon>Embryophyta</taxon>
        <taxon>Tracheophyta</taxon>
        <taxon>Spermatophyta</taxon>
        <taxon>Magnoliopsida</taxon>
        <taxon>eudicotyledons</taxon>
        <taxon>Gunneridae</taxon>
        <taxon>Pentapetalae</taxon>
        <taxon>rosids</taxon>
        <taxon>malvids</taxon>
        <taxon>Brassicales</taxon>
        <taxon>Brassicaceae</taxon>
        <taxon>Brassiceae</taxon>
        <taxon>Brassica</taxon>
    </lineage>
</organism>